<proteinExistence type="predicted"/>
<evidence type="ECO:0000313" key="3">
    <source>
        <dbReference type="Proteomes" id="UP001208771"/>
    </source>
</evidence>
<protein>
    <submittedName>
        <fullName evidence="1">DUF1850 domain-containing protein</fullName>
    </submittedName>
</protein>
<evidence type="ECO:0000313" key="2">
    <source>
        <dbReference type="EMBL" id="MCX8998601.1"/>
    </source>
</evidence>
<sequence length="122" mass="12688">MSALCILAGGKTVTLAVSLFSLGWTHSVQKTGWREEWRITPAGLVLETAMIRGSGAGMEPGEGAVARDGWLVWHPRTKPLPSLALAASGATGGGWQLCHDGGCLQLGSRAGEDTVLSVCDDD</sequence>
<dbReference type="InterPro" id="IPR015001">
    <property type="entry name" value="DUF1850"/>
</dbReference>
<keyword evidence="3" id="KW-1185">Reference proteome</keyword>
<dbReference type="EMBL" id="JANFPI010000005">
    <property type="protein sequence ID" value="MCX8998601.1"/>
    <property type="molecule type" value="Genomic_DNA"/>
</dbReference>
<reference evidence="1" key="1">
    <citation type="submission" date="2022-07" db="EMBL/GenBank/DDBJ databases">
        <title>Ectorhizobium quercum gen.nov., sp. nov.</title>
        <authorList>
            <person name="Ma T."/>
            <person name="Li Y."/>
        </authorList>
    </citation>
    <scope>NUCLEOTIDE SEQUENCE</scope>
    <source>
        <strain evidence="1">BDR2-2</strain>
    </source>
</reference>
<dbReference type="RefSeq" id="WP_306410106.1">
    <property type="nucleotide sequence ID" value="NZ_JANFPI010000001.1"/>
</dbReference>
<dbReference type="EMBL" id="JANFPI010000001">
    <property type="protein sequence ID" value="MCX8996360.1"/>
    <property type="molecule type" value="Genomic_DNA"/>
</dbReference>
<evidence type="ECO:0000313" key="1">
    <source>
        <dbReference type="EMBL" id="MCX8996360.1"/>
    </source>
</evidence>
<dbReference type="Proteomes" id="UP001208771">
    <property type="component" value="Unassembled WGS sequence"/>
</dbReference>
<dbReference type="Pfam" id="PF08905">
    <property type="entry name" value="DUF1850"/>
    <property type="match status" value="1"/>
</dbReference>
<dbReference type="AlphaFoldDB" id="A0AAE3MZ61"/>
<organism evidence="1 3">
    <name type="scientific">Ectorhizobium quercum</name>
    <dbReference type="NCBI Taxonomy" id="2965071"/>
    <lineage>
        <taxon>Bacteria</taxon>
        <taxon>Pseudomonadati</taxon>
        <taxon>Pseudomonadota</taxon>
        <taxon>Alphaproteobacteria</taxon>
        <taxon>Hyphomicrobiales</taxon>
        <taxon>Rhizobiaceae</taxon>
        <taxon>Ectorhizobium</taxon>
    </lineage>
</organism>
<comment type="caution">
    <text evidence="1">The sequence shown here is derived from an EMBL/GenBank/DDBJ whole genome shotgun (WGS) entry which is preliminary data.</text>
</comment>
<accession>A0AAE3MZ61</accession>
<gene>
    <name evidence="1" type="ORF">NOF55_04500</name>
    <name evidence="2" type="ORF">NOF55_15925</name>
</gene>
<name>A0AAE3MZ61_9HYPH</name>